<feature type="transmembrane region" description="Helical" evidence="1">
    <location>
        <begin position="191"/>
        <end position="211"/>
    </location>
</feature>
<gene>
    <name evidence="3" type="ORF">ACFQ1O_07270</name>
</gene>
<evidence type="ECO:0000313" key="4">
    <source>
        <dbReference type="Proteomes" id="UP001596997"/>
    </source>
</evidence>
<keyword evidence="1" id="KW-0472">Membrane</keyword>
<feature type="transmembrane region" description="Helical" evidence="1">
    <location>
        <begin position="158"/>
        <end position="179"/>
    </location>
</feature>
<dbReference type="EMBL" id="JBHTJM010000008">
    <property type="protein sequence ID" value="MFD0963802.1"/>
    <property type="molecule type" value="Genomic_DNA"/>
</dbReference>
<feature type="transmembrane region" description="Helical" evidence="1">
    <location>
        <begin position="76"/>
        <end position="103"/>
    </location>
</feature>
<feature type="transmembrane region" description="Helical" evidence="1">
    <location>
        <begin position="42"/>
        <end position="64"/>
    </location>
</feature>
<comment type="caution">
    <text evidence="3">The sequence shown here is derived from an EMBL/GenBank/DDBJ whole genome shotgun (WGS) entry which is preliminary data.</text>
</comment>
<organism evidence="3 4">
    <name type="scientific">Pseudofulvibacter geojedonensis</name>
    <dbReference type="NCBI Taxonomy" id="1123758"/>
    <lineage>
        <taxon>Bacteria</taxon>
        <taxon>Pseudomonadati</taxon>
        <taxon>Bacteroidota</taxon>
        <taxon>Flavobacteriia</taxon>
        <taxon>Flavobacteriales</taxon>
        <taxon>Flavobacteriaceae</taxon>
        <taxon>Pseudofulvibacter</taxon>
    </lineage>
</organism>
<accession>A0ABW3I2H8</accession>
<name>A0ABW3I2H8_9FLAO</name>
<dbReference type="PANTHER" id="PTHR42208">
    <property type="entry name" value="HEAVY METAL TRANSPORTER-RELATED"/>
    <property type="match status" value="1"/>
</dbReference>
<dbReference type="Proteomes" id="UP001596997">
    <property type="component" value="Unassembled WGS sequence"/>
</dbReference>
<feature type="domain" description="Urease accessory protein UreH-like transmembrane" evidence="2">
    <location>
        <begin position="7"/>
        <end position="205"/>
    </location>
</feature>
<reference evidence="4" key="1">
    <citation type="journal article" date="2019" name="Int. J. Syst. Evol. Microbiol.">
        <title>The Global Catalogue of Microorganisms (GCM) 10K type strain sequencing project: providing services to taxonomists for standard genome sequencing and annotation.</title>
        <authorList>
            <consortium name="The Broad Institute Genomics Platform"/>
            <consortium name="The Broad Institute Genome Sequencing Center for Infectious Disease"/>
            <person name="Wu L."/>
            <person name="Ma J."/>
        </authorList>
    </citation>
    <scope>NUCLEOTIDE SEQUENCE [LARGE SCALE GENOMIC DNA]</scope>
    <source>
        <strain evidence="4">CCUG 62114</strain>
    </source>
</reference>
<dbReference type="PANTHER" id="PTHR42208:SF1">
    <property type="entry name" value="HEAVY METAL TRANSPORTER"/>
    <property type="match status" value="1"/>
</dbReference>
<protein>
    <submittedName>
        <fullName evidence="3">Sulfite exporter TauE/SafE family protein</fullName>
    </submittedName>
</protein>
<dbReference type="Pfam" id="PF13386">
    <property type="entry name" value="DsbD_2"/>
    <property type="match status" value="1"/>
</dbReference>
<dbReference type="RefSeq" id="WP_377714893.1">
    <property type="nucleotide sequence ID" value="NZ_JBHTJM010000008.1"/>
</dbReference>
<keyword evidence="1" id="KW-1133">Transmembrane helix</keyword>
<evidence type="ECO:0000313" key="3">
    <source>
        <dbReference type="EMBL" id="MFD0963802.1"/>
    </source>
</evidence>
<feature type="transmembrane region" description="Helical" evidence="1">
    <location>
        <begin position="124"/>
        <end position="152"/>
    </location>
</feature>
<evidence type="ECO:0000259" key="2">
    <source>
        <dbReference type="Pfam" id="PF13386"/>
    </source>
</evidence>
<feature type="transmembrane region" description="Helical" evidence="1">
    <location>
        <begin position="6"/>
        <end position="30"/>
    </location>
</feature>
<dbReference type="InterPro" id="IPR039447">
    <property type="entry name" value="UreH-like_TM_dom"/>
</dbReference>
<keyword evidence="1" id="KW-0812">Transmembrane</keyword>
<proteinExistence type="predicted"/>
<keyword evidence="4" id="KW-1185">Reference proteome</keyword>
<sequence length="236" mass="26160">MLVWSGLILGFLGSFHCIGMCGPLAVMLPISNNQLNKKHGQILLYHLGRIVAYSILGLLFGIAGKGFQFAGIQQQLSILIGVIMILLVVFPKVSNRLTIRLLVINILLTRLKKQMGLYLKKDSYYALFCFGFFNGFLPCGMVYIALVGAIAMPSLLESSLYMLLYGLGTVPLLSVLLYIKNSFSIKFKKQLQRIIPFFVVAIGILFILRGLGLGIPYVSPSDNTLFINISAKYCHE</sequence>
<evidence type="ECO:0000256" key="1">
    <source>
        <dbReference type="SAM" id="Phobius"/>
    </source>
</evidence>